<dbReference type="CDD" id="cd01335">
    <property type="entry name" value="Radical_SAM"/>
    <property type="match status" value="1"/>
</dbReference>
<evidence type="ECO:0000256" key="4">
    <source>
        <dbReference type="ARBA" id="ARBA00022723"/>
    </source>
</evidence>
<keyword evidence="5" id="KW-0408">Iron</keyword>
<dbReference type="SUPFAM" id="SSF102114">
    <property type="entry name" value="Radical SAM enzymes"/>
    <property type="match status" value="1"/>
</dbReference>
<evidence type="ECO:0000256" key="3">
    <source>
        <dbReference type="ARBA" id="ARBA00022691"/>
    </source>
</evidence>
<dbReference type="NCBIfam" id="TIGR04085">
    <property type="entry name" value="rSAM_more_4Fe4S"/>
    <property type="match status" value="1"/>
</dbReference>
<dbReference type="InterPro" id="IPR007197">
    <property type="entry name" value="rSAM"/>
</dbReference>
<dbReference type="RefSeq" id="WP_172273535.1">
    <property type="nucleotide sequence ID" value="NZ_CASGMU010000002.1"/>
</dbReference>
<reference evidence="8 9" key="1">
    <citation type="submission" date="2020-05" db="EMBL/GenBank/DDBJ databases">
        <title>Distinct polysaccharide utilization as determinants for interspecies competition between intestinal Prevotella spp.</title>
        <authorList>
            <person name="Galvez E.J.C."/>
            <person name="Iljazovic A."/>
            <person name="Strowig T."/>
        </authorList>
    </citation>
    <scope>NUCLEOTIDE SEQUENCE [LARGE SCALE GENOMIC DNA]</scope>
    <source>
        <strain evidence="8 9">PMUR</strain>
    </source>
</reference>
<dbReference type="PROSITE" id="PS51918">
    <property type="entry name" value="RADICAL_SAM"/>
    <property type="match status" value="1"/>
</dbReference>
<comment type="caution">
    <text evidence="8">The sequence shown here is derived from an EMBL/GenBank/DDBJ whole genome shotgun (WGS) entry which is preliminary data.</text>
</comment>
<accession>A0ABX2AL31</accession>
<comment type="cofactor">
    <cofactor evidence="1">
        <name>[4Fe-4S] cluster</name>
        <dbReference type="ChEBI" id="CHEBI:49883"/>
    </cofactor>
</comment>
<dbReference type="SFLD" id="SFLDG01386">
    <property type="entry name" value="main_SPASM_domain-containing"/>
    <property type="match status" value="1"/>
</dbReference>
<dbReference type="PANTHER" id="PTHR43787:SF3">
    <property type="entry name" value="ARYLSULFATASE REGULATORY PROTEIN"/>
    <property type="match status" value="1"/>
</dbReference>
<dbReference type="Gene3D" id="3.20.20.70">
    <property type="entry name" value="Aldolase class I"/>
    <property type="match status" value="1"/>
</dbReference>
<dbReference type="Proteomes" id="UP000714420">
    <property type="component" value="Unassembled WGS sequence"/>
</dbReference>
<dbReference type="InterPro" id="IPR023885">
    <property type="entry name" value="4Fe4S-binding_SPASM_dom"/>
</dbReference>
<protein>
    <submittedName>
        <fullName evidence="8">Radical SAM protein</fullName>
    </submittedName>
</protein>
<keyword evidence="4" id="KW-0479">Metal-binding</keyword>
<keyword evidence="6" id="KW-0411">Iron-sulfur</keyword>
<dbReference type="InterPro" id="IPR013785">
    <property type="entry name" value="Aldolase_TIM"/>
</dbReference>
<sequence>MLRKSIYTFLIHRNDDYLVYNTAKNNFWRINEFVYNFIENIETHKQEIESEEVMKRISTLHSMGILSTEEEDNSVADAIRMKHLSNAYSKEKISITLVPTVSCNLVCPYCFETIKPKGMMSEETCDKVVEFIKSHVNAKYLYLTWFGGEPMLGTKIMERFMGKIKELSEDLQLVHHGIITNGTLLDSSRWGVFKEYPLNSLQVTLDGKKPTHDKKRIRPDGQGTFDVIMENLNKFAGEFPDTSISVRVNIDKNNADEFMDVYDYVKQLFPEKKNLFVYPGIIKGCGTEGIDSPFLKNQDIARIRDKMIERGYPISYPQHCIGGCCATSLSSYVIGPKGEIYKCWMDLGKKERETGNVSDRKYTNMPLLGKYMLYGSHVMTPECWKCPLLPICSNDCAHERLENMEKKADNDLCCIYKDNNEALLDSMYRFYKSHIKQKEK</sequence>
<dbReference type="InterPro" id="IPR058240">
    <property type="entry name" value="rSAM_sf"/>
</dbReference>
<keyword evidence="9" id="KW-1185">Reference proteome</keyword>
<gene>
    <name evidence="8" type="ORF">HPS56_02825</name>
</gene>
<dbReference type="SFLD" id="SFLDG01067">
    <property type="entry name" value="SPASM/twitch_domain_containing"/>
    <property type="match status" value="1"/>
</dbReference>
<evidence type="ECO:0000256" key="5">
    <source>
        <dbReference type="ARBA" id="ARBA00023004"/>
    </source>
</evidence>
<dbReference type="SFLD" id="SFLDS00029">
    <property type="entry name" value="Radical_SAM"/>
    <property type="match status" value="1"/>
</dbReference>
<evidence type="ECO:0000259" key="7">
    <source>
        <dbReference type="PROSITE" id="PS51918"/>
    </source>
</evidence>
<dbReference type="InterPro" id="IPR023867">
    <property type="entry name" value="Sulphatase_maturase_rSAM"/>
</dbReference>
<name>A0ABX2AL31_9BACT</name>
<dbReference type="EMBL" id="JABKKF010000002">
    <property type="protein sequence ID" value="NPD91292.1"/>
    <property type="molecule type" value="Genomic_DNA"/>
</dbReference>
<keyword evidence="2" id="KW-0004">4Fe-4S</keyword>
<evidence type="ECO:0000256" key="1">
    <source>
        <dbReference type="ARBA" id="ARBA00001966"/>
    </source>
</evidence>
<evidence type="ECO:0000256" key="6">
    <source>
        <dbReference type="ARBA" id="ARBA00023014"/>
    </source>
</evidence>
<evidence type="ECO:0000313" key="8">
    <source>
        <dbReference type="EMBL" id="NPD91292.1"/>
    </source>
</evidence>
<keyword evidence="3" id="KW-0949">S-adenosyl-L-methionine</keyword>
<organism evidence="8 9">
    <name type="scientific">Xylanibacter muris</name>
    <dbReference type="NCBI Taxonomy" id="2736290"/>
    <lineage>
        <taxon>Bacteria</taxon>
        <taxon>Pseudomonadati</taxon>
        <taxon>Bacteroidota</taxon>
        <taxon>Bacteroidia</taxon>
        <taxon>Bacteroidales</taxon>
        <taxon>Prevotellaceae</taxon>
        <taxon>Xylanibacter</taxon>
    </lineage>
</organism>
<dbReference type="PANTHER" id="PTHR43787">
    <property type="entry name" value="FEMO COFACTOR BIOSYNTHESIS PROTEIN NIFB-RELATED"/>
    <property type="match status" value="1"/>
</dbReference>
<proteinExistence type="predicted"/>
<dbReference type="Pfam" id="PF04055">
    <property type="entry name" value="Radical_SAM"/>
    <property type="match status" value="1"/>
</dbReference>
<feature type="domain" description="Radical SAM core" evidence="7">
    <location>
        <begin position="89"/>
        <end position="313"/>
    </location>
</feature>
<evidence type="ECO:0000256" key="2">
    <source>
        <dbReference type="ARBA" id="ARBA00022485"/>
    </source>
</evidence>
<evidence type="ECO:0000313" key="9">
    <source>
        <dbReference type="Proteomes" id="UP000714420"/>
    </source>
</evidence>
<dbReference type="SFLD" id="SFLDG01384">
    <property type="entry name" value="thioether_bond_formation_requi"/>
    <property type="match status" value="1"/>
</dbReference>